<evidence type="ECO:0000313" key="3">
    <source>
        <dbReference type="Proteomes" id="UP001446871"/>
    </source>
</evidence>
<feature type="compositionally biased region" description="Polar residues" evidence="1">
    <location>
        <begin position="49"/>
        <end position="60"/>
    </location>
</feature>
<evidence type="ECO:0000313" key="2">
    <source>
        <dbReference type="EMBL" id="KAK8068128.1"/>
    </source>
</evidence>
<evidence type="ECO:0000256" key="1">
    <source>
        <dbReference type="SAM" id="MobiDB-lite"/>
    </source>
</evidence>
<accession>A0ABR1VAA1</accession>
<dbReference type="EMBL" id="JAQQWM010000004">
    <property type="protein sequence ID" value="KAK8068128.1"/>
    <property type="molecule type" value="Genomic_DNA"/>
</dbReference>
<dbReference type="Proteomes" id="UP001446871">
    <property type="component" value="Unassembled WGS sequence"/>
</dbReference>
<proteinExistence type="predicted"/>
<name>A0ABR1VAA1_9PEZI</name>
<reference evidence="2 3" key="1">
    <citation type="submission" date="2023-01" db="EMBL/GenBank/DDBJ databases">
        <title>Analysis of 21 Apiospora genomes using comparative genomics revels a genus with tremendous synthesis potential of carbohydrate active enzymes and secondary metabolites.</title>
        <authorList>
            <person name="Sorensen T."/>
        </authorList>
    </citation>
    <scope>NUCLEOTIDE SEQUENCE [LARGE SCALE GENOMIC DNA]</scope>
    <source>
        <strain evidence="2 3">CBS 83171</strain>
    </source>
</reference>
<comment type="caution">
    <text evidence="2">The sequence shown here is derived from an EMBL/GenBank/DDBJ whole genome shotgun (WGS) entry which is preliminary data.</text>
</comment>
<sequence>MEPTNLSGGGGDGRGRLAPYTEAQRAALTEAVAQAEAAGPKGGDGRPSVDTTYTTNTESPLLSGGGGADDRLRKYNMYYTTSRLSTMLHRGKRPDTPAEYYMQSDILAMGSKPQLLLRRQQPTSPDKKDGPVVAWGRLKLFTSRHCTIGLGDPNATNTKEGGIKLHRDKNWMHRSDWRFTTPIGSSEEDGGKAVEYVWRKDMTKYGTTIYKCVATGGDASKIYARLLSGGGLNGKKGGEIMVREGLGGGLEELLLVSGQTIWAWEALDYQSLRQGYDSSDKSKSD</sequence>
<organism evidence="2 3">
    <name type="scientific">Apiospora saccharicola</name>
    <dbReference type="NCBI Taxonomy" id="335842"/>
    <lineage>
        <taxon>Eukaryota</taxon>
        <taxon>Fungi</taxon>
        <taxon>Dikarya</taxon>
        <taxon>Ascomycota</taxon>
        <taxon>Pezizomycotina</taxon>
        <taxon>Sordariomycetes</taxon>
        <taxon>Xylariomycetidae</taxon>
        <taxon>Amphisphaeriales</taxon>
        <taxon>Apiosporaceae</taxon>
        <taxon>Apiospora</taxon>
    </lineage>
</organism>
<feature type="region of interest" description="Disordered" evidence="1">
    <location>
        <begin position="1"/>
        <end position="68"/>
    </location>
</feature>
<gene>
    <name evidence="2" type="ORF">PG996_007240</name>
</gene>
<protein>
    <submittedName>
        <fullName evidence="2">Uncharacterized protein</fullName>
    </submittedName>
</protein>
<keyword evidence="3" id="KW-1185">Reference proteome</keyword>
<feature type="compositionally biased region" description="Low complexity" evidence="1">
    <location>
        <begin position="22"/>
        <end position="38"/>
    </location>
</feature>